<dbReference type="GO" id="GO:0005730">
    <property type="term" value="C:nucleolus"/>
    <property type="evidence" value="ECO:0007669"/>
    <property type="project" value="TreeGrafter"/>
</dbReference>
<evidence type="ECO:0000313" key="5">
    <source>
        <dbReference type="EMBL" id="KAJ2799850.1"/>
    </source>
</evidence>
<dbReference type="PANTHER" id="PTHR13389:SF0">
    <property type="entry name" value="PUMILIO HOMOLOG 3"/>
    <property type="match status" value="1"/>
</dbReference>
<dbReference type="Proteomes" id="UP001140094">
    <property type="component" value="Unassembled WGS sequence"/>
</dbReference>
<sequence>MAKTKTVDATSQNSNASAAYNKRRGPMFANRKDKYNKEARKAANELLKQRKADGTLYKYKASRPPQANYKRGAPTGEAEQTGSRGQQQKRLRVERQQTQATGDLKIQARKLWEVLRRGDLDDEQRQAKMVEMMDLLRGRFKEVTFKHDMSRIVQSCVKHGNEQQRMEIAAELKGSYVELSRSLYGRHILLRLLKYSPKCRADIIRSFYGHVRKLIRHKDAAAVLEECYAVYANGGQRWNLAAELYGSEFAIFKDSGEGGPKSLDAVLEKTPQKRATVLASLKGTLKPLLEKGTVQHSIVHRALLDYLRHVQDAGERQEMVEAMRDLVVEVLHTREGAHAGMLCLLHGNNKDRKAMLKSFKPYLQRICCEEYGYAVLVEALDCLDDTVFVNKTLLQDVCALMDQLLADQYGRRIPLYILCGRSPHYVGSDALQVLVENDAVKAATSKKDPAVRRRELTAHISPAMIKWASANIVEALFDAMPSQAICETLLRAHGDKTALWARVLDLVAASVSDLGDAHVLINPIANRVVANCIIAEHSRPKSADSALPDLPESNPPFGSDVLDALVRSNQLVDAACAAAFPVRCLLESPVTAERTKSLLSPHVQSITTAMAGAKHRKRVYEAILELLA</sequence>
<dbReference type="OrthoDB" id="497380at2759"/>
<keyword evidence="6" id="KW-1185">Reference proteome</keyword>
<gene>
    <name evidence="5" type="primary">puf6</name>
    <name evidence="5" type="ORF">H4R20_004274</name>
</gene>
<evidence type="ECO:0000256" key="2">
    <source>
        <dbReference type="ARBA" id="ARBA00022884"/>
    </source>
</evidence>
<dbReference type="InterPro" id="IPR033133">
    <property type="entry name" value="PUM-HD"/>
</dbReference>
<dbReference type="InterPro" id="IPR012959">
    <property type="entry name" value="CPL_dom"/>
</dbReference>
<name>A0A9W8HRS2_9FUNG</name>
<feature type="region of interest" description="Disordered" evidence="3">
    <location>
        <begin position="1"/>
        <end position="98"/>
    </location>
</feature>
<comment type="caution">
    <text evidence="5">The sequence shown here is derived from an EMBL/GenBank/DDBJ whole genome shotgun (WGS) entry which is preliminary data.</text>
</comment>
<evidence type="ECO:0000256" key="3">
    <source>
        <dbReference type="SAM" id="MobiDB-lite"/>
    </source>
</evidence>
<organism evidence="5 6">
    <name type="scientific">Coemansia guatemalensis</name>
    <dbReference type="NCBI Taxonomy" id="2761395"/>
    <lineage>
        <taxon>Eukaryota</taxon>
        <taxon>Fungi</taxon>
        <taxon>Fungi incertae sedis</taxon>
        <taxon>Zoopagomycota</taxon>
        <taxon>Kickxellomycotina</taxon>
        <taxon>Kickxellomycetes</taxon>
        <taxon>Kickxellales</taxon>
        <taxon>Kickxellaceae</taxon>
        <taxon>Coemansia</taxon>
    </lineage>
</organism>
<dbReference type="SMART" id="SM00025">
    <property type="entry name" value="Pumilio"/>
    <property type="match status" value="4"/>
</dbReference>
<dbReference type="AlphaFoldDB" id="A0A9W8HRS2"/>
<dbReference type="InterPro" id="IPR011989">
    <property type="entry name" value="ARM-like"/>
</dbReference>
<keyword evidence="1" id="KW-0677">Repeat</keyword>
<dbReference type="GO" id="GO:0006417">
    <property type="term" value="P:regulation of translation"/>
    <property type="evidence" value="ECO:0007669"/>
    <property type="project" value="TreeGrafter"/>
</dbReference>
<feature type="compositionally biased region" description="Polar residues" evidence="3">
    <location>
        <begin position="7"/>
        <end position="18"/>
    </location>
</feature>
<protein>
    <submittedName>
        <fullName evidence="5">Pumilio y domain member 6</fullName>
    </submittedName>
</protein>
<dbReference type="InterPro" id="IPR016024">
    <property type="entry name" value="ARM-type_fold"/>
</dbReference>
<feature type="compositionally biased region" description="Basic and acidic residues" evidence="3">
    <location>
        <begin position="30"/>
        <end position="53"/>
    </location>
</feature>
<proteinExistence type="predicted"/>
<dbReference type="SUPFAM" id="SSF48371">
    <property type="entry name" value="ARM repeat"/>
    <property type="match status" value="1"/>
</dbReference>
<dbReference type="GO" id="GO:0003729">
    <property type="term" value="F:mRNA binding"/>
    <property type="evidence" value="ECO:0007669"/>
    <property type="project" value="TreeGrafter"/>
</dbReference>
<dbReference type="EMBL" id="JANBUO010001101">
    <property type="protein sequence ID" value="KAJ2799850.1"/>
    <property type="molecule type" value="Genomic_DNA"/>
</dbReference>
<keyword evidence="2" id="KW-0694">RNA-binding</keyword>
<dbReference type="InterPro" id="IPR001313">
    <property type="entry name" value="Pumilio_RNA-bd_rpt"/>
</dbReference>
<evidence type="ECO:0000259" key="4">
    <source>
        <dbReference type="PROSITE" id="PS50303"/>
    </source>
</evidence>
<dbReference type="PANTHER" id="PTHR13389">
    <property type="entry name" value="PUMILIO HOMOLOG 3"/>
    <property type="match status" value="1"/>
</dbReference>
<evidence type="ECO:0000313" key="6">
    <source>
        <dbReference type="Proteomes" id="UP001140094"/>
    </source>
</evidence>
<dbReference type="Gene3D" id="1.25.10.10">
    <property type="entry name" value="Leucine-rich Repeat Variant"/>
    <property type="match status" value="2"/>
</dbReference>
<accession>A0A9W8HRS2</accession>
<dbReference type="InterPro" id="IPR040059">
    <property type="entry name" value="PUM3"/>
</dbReference>
<reference evidence="5" key="1">
    <citation type="submission" date="2022-07" db="EMBL/GenBank/DDBJ databases">
        <title>Phylogenomic reconstructions and comparative analyses of Kickxellomycotina fungi.</title>
        <authorList>
            <person name="Reynolds N.K."/>
            <person name="Stajich J.E."/>
            <person name="Barry K."/>
            <person name="Grigoriev I.V."/>
            <person name="Crous P."/>
            <person name="Smith M.E."/>
        </authorList>
    </citation>
    <scope>NUCLEOTIDE SEQUENCE</scope>
    <source>
        <strain evidence="5">NRRL 1565</strain>
    </source>
</reference>
<dbReference type="Pfam" id="PF08144">
    <property type="entry name" value="CPL"/>
    <property type="match status" value="1"/>
</dbReference>
<evidence type="ECO:0000256" key="1">
    <source>
        <dbReference type="ARBA" id="ARBA00022737"/>
    </source>
</evidence>
<dbReference type="PROSITE" id="PS50303">
    <property type="entry name" value="PUM_HD"/>
    <property type="match status" value="1"/>
</dbReference>
<feature type="domain" description="PUM-HD" evidence="4">
    <location>
        <begin position="107"/>
        <end position="464"/>
    </location>
</feature>